<accession>A0A0N5CPJ5</accession>
<dbReference type="EMBL" id="UYYF01000378">
    <property type="protein sequence ID" value="VDM97922.1"/>
    <property type="molecule type" value="Genomic_DNA"/>
</dbReference>
<evidence type="ECO:0000256" key="2">
    <source>
        <dbReference type="ARBA" id="ARBA00006991"/>
    </source>
</evidence>
<name>A0A0N5CPJ5_THECL</name>
<evidence type="ECO:0000256" key="8">
    <source>
        <dbReference type="ARBA" id="ARBA00023125"/>
    </source>
</evidence>
<dbReference type="SMART" id="SM00355">
    <property type="entry name" value="ZnF_C2H2"/>
    <property type="match status" value="4"/>
</dbReference>
<keyword evidence="9" id="KW-0804">Transcription</keyword>
<evidence type="ECO:0000256" key="5">
    <source>
        <dbReference type="ARBA" id="ARBA00022771"/>
    </source>
</evidence>
<dbReference type="GO" id="GO:0003677">
    <property type="term" value="F:DNA binding"/>
    <property type="evidence" value="ECO:0007669"/>
    <property type="project" value="UniProtKB-KW"/>
</dbReference>
<dbReference type="PANTHER" id="PTHR24394:SF29">
    <property type="entry name" value="MYONEURIN"/>
    <property type="match status" value="1"/>
</dbReference>
<dbReference type="Pfam" id="PF00096">
    <property type="entry name" value="zf-C2H2"/>
    <property type="match status" value="2"/>
</dbReference>
<keyword evidence="3" id="KW-0479">Metal-binding</keyword>
<reference evidence="13 14" key="2">
    <citation type="submission" date="2018-11" db="EMBL/GenBank/DDBJ databases">
        <authorList>
            <consortium name="Pathogen Informatics"/>
        </authorList>
    </citation>
    <scope>NUCLEOTIDE SEQUENCE [LARGE SCALE GENOMIC DNA]</scope>
</reference>
<comment type="similarity">
    <text evidence="2">Belongs to the krueppel C2H2-type zinc-finger protein family.</text>
</comment>
<evidence type="ECO:0000256" key="4">
    <source>
        <dbReference type="ARBA" id="ARBA00022737"/>
    </source>
</evidence>
<evidence type="ECO:0000256" key="1">
    <source>
        <dbReference type="ARBA" id="ARBA00004123"/>
    </source>
</evidence>
<dbReference type="GO" id="GO:0005634">
    <property type="term" value="C:nucleus"/>
    <property type="evidence" value="ECO:0007669"/>
    <property type="project" value="UniProtKB-SubCell"/>
</dbReference>
<dbReference type="AlphaFoldDB" id="A0A0N5CPJ5"/>
<keyword evidence="10" id="KW-0539">Nucleus</keyword>
<keyword evidence="6" id="KW-0862">Zinc</keyword>
<evidence type="ECO:0000256" key="6">
    <source>
        <dbReference type="ARBA" id="ARBA00022833"/>
    </source>
</evidence>
<organism evidence="15">
    <name type="scientific">Thelazia callipaeda</name>
    <name type="common">Oriental eyeworm</name>
    <name type="synonym">Parasitic nematode</name>
    <dbReference type="NCBI Taxonomy" id="103827"/>
    <lineage>
        <taxon>Eukaryota</taxon>
        <taxon>Metazoa</taxon>
        <taxon>Ecdysozoa</taxon>
        <taxon>Nematoda</taxon>
        <taxon>Chromadorea</taxon>
        <taxon>Rhabditida</taxon>
        <taxon>Spirurina</taxon>
        <taxon>Spiruromorpha</taxon>
        <taxon>Thelazioidea</taxon>
        <taxon>Thelaziidae</taxon>
        <taxon>Thelazia</taxon>
    </lineage>
</organism>
<dbReference type="Proteomes" id="UP000276776">
    <property type="component" value="Unassembled WGS sequence"/>
</dbReference>
<evidence type="ECO:0000256" key="9">
    <source>
        <dbReference type="ARBA" id="ARBA00023163"/>
    </source>
</evidence>
<protein>
    <submittedName>
        <fullName evidence="15">C2H2-type domain-containing protein</fullName>
    </submittedName>
</protein>
<dbReference type="WBParaSite" id="TCLT_0000214001-mRNA-1">
    <property type="protein sequence ID" value="TCLT_0000214001-mRNA-1"/>
    <property type="gene ID" value="TCLT_0000214001"/>
</dbReference>
<proteinExistence type="inferred from homology"/>
<keyword evidence="7" id="KW-0805">Transcription regulation</keyword>
<evidence type="ECO:0000259" key="12">
    <source>
        <dbReference type="PROSITE" id="PS50157"/>
    </source>
</evidence>
<evidence type="ECO:0000256" key="10">
    <source>
        <dbReference type="ARBA" id="ARBA00023242"/>
    </source>
</evidence>
<dbReference type="PANTHER" id="PTHR24394">
    <property type="entry name" value="ZINC FINGER PROTEIN"/>
    <property type="match status" value="1"/>
</dbReference>
<dbReference type="PROSITE" id="PS50157">
    <property type="entry name" value="ZINC_FINGER_C2H2_2"/>
    <property type="match status" value="4"/>
</dbReference>
<dbReference type="Gene3D" id="3.30.160.60">
    <property type="entry name" value="Classic Zinc Finger"/>
    <property type="match status" value="4"/>
</dbReference>
<feature type="domain" description="C2H2-type" evidence="12">
    <location>
        <begin position="255"/>
        <end position="282"/>
    </location>
</feature>
<dbReference type="InterPro" id="IPR013087">
    <property type="entry name" value="Znf_C2H2_type"/>
</dbReference>
<dbReference type="OMA" id="ETARMND"/>
<dbReference type="SUPFAM" id="SSF57667">
    <property type="entry name" value="beta-beta-alpha zinc fingers"/>
    <property type="match status" value="2"/>
</dbReference>
<comment type="subcellular location">
    <subcellularLocation>
        <location evidence="1">Nucleus</location>
    </subcellularLocation>
</comment>
<dbReference type="FunFam" id="3.30.160.60:FF:001156">
    <property type="entry name" value="Zinc finger protein 407"/>
    <property type="match status" value="1"/>
</dbReference>
<evidence type="ECO:0000313" key="14">
    <source>
        <dbReference type="Proteomes" id="UP000276776"/>
    </source>
</evidence>
<feature type="domain" description="C2H2-type" evidence="12">
    <location>
        <begin position="283"/>
        <end position="305"/>
    </location>
</feature>
<dbReference type="InterPro" id="IPR036236">
    <property type="entry name" value="Znf_C2H2_sf"/>
</dbReference>
<sequence length="319" mass="36430">MDGLKQQRSVLTKIPTTPIKTPNFRFGSCCGLKLSIIMINLNILAWNCFNLIMVLTVNSIPTPQTEPLDLSIKKTGKNGLASIKVDKAHNLFSVQSSEILEDNEVSGNAEKNFIAARNSGEEPDKQPLQQFLNELKIEEKTETARMNDALAQLLQTKNDMDEEASSKVTNNLRKCACYKQMHTFQSQLYTHMPTCVKSAWCEFCMKLFSSRSNLQQHMSKHIGKKFHCHRCTKTFTRNSSLKNHLVLLHEGEKPFKCKICSQCFVQNDLLIQHVSEHTGNEPLSCKICHKIFLHQYQLQNHMVNHKMFTVPEKPHEGLT</sequence>
<feature type="domain" description="C2H2-type" evidence="12">
    <location>
        <begin position="199"/>
        <end position="226"/>
    </location>
</feature>
<dbReference type="OrthoDB" id="6077919at2759"/>
<reference evidence="15" key="1">
    <citation type="submission" date="2017-02" db="UniProtKB">
        <authorList>
            <consortium name="WormBaseParasite"/>
        </authorList>
    </citation>
    <scope>IDENTIFICATION</scope>
</reference>
<evidence type="ECO:0000313" key="13">
    <source>
        <dbReference type="EMBL" id="VDM97922.1"/>
    </source>
</evidence>
<keyword evidence="4" id="KW-0677">Repeat</keyword>
<dbReference type="GO" id="GO:0000981">
    <property type="term" value="F:DNA-binding transcription factor activity, RNA polymerase II-specific"/>
    <property type="evidence" value="ECO:0007669"/>
    <property type="project" value="TreeGrafter"/>
</dbReference>
<keyword evidence="14" id="KW-1185">Reference proteome</keyword>
<evidence type="ECO:0000313" key="15">
    <source>
        <dbReference type="WBParaSite" id="TCLT_0000214001-mRNA-1"/>
    </source>
</evidence>
<evidence type="ECO:0000256" key="7">
    <source>
        <dbReference type="ARBA" id="ARBA00023015"/>
    </source>
</evidence>
<evidence type="ECO:0000256" key="3">
    <source>
        <dbReference type="ARBA" id="ARBA00022723"/>
    </source>
</evidence>
<dbReference type="STRING" id="103827.A0A0N5CPJ5"/>
<evidence type="ECO:0000256" key="11">
    <source>
        <dbReference type="PROSITE-ProRule" id="PRU00042"/>
    </source>
</evidence>
<keyword evidence="8" id="KW-0238">DNA-binding</keyword>
<dbReference type="GO" id="GO:0008270">
    <property type="term" value="F:zinc ion binding"/>
    <property type="evidence" value="ECO:0007669"/>
    <property type="project" value="UniProtKB-KW"/>
</dbReference>
<feature type="domain" description="C2H2-type" evidence="12">
    <location>
        <begin position="226"/>
        <end position="254"/>
    </location>
</feature>
<keyword evidence="5 11" id="KW-0863">Zinc-finger</keyword>
<dbReference type="PROSITE" id="PS00028">
    <property type="entry name" value="ZINC_FINGER_C2H2_1"/>
    <property type="match status" value="4"/>
</dbReference>
<gene>
    <name evidence="13" type="ORF">TCLT_LOCUS2141</name>
</gene>